<accession>A0A9N9XGU4</accession>
<gene>
    <name evidence="1" type="ORF">DIABBA_LOCUS13685</name>
</gene>
<dbReference type="PANTHER" id="PTHR47027">
    <property type="entry name" value="REVERSE TRANSCRIPTASE DOMAIN-CONTAINING PROTEIN"/>
    <property type="match status" value="1"/>
</dbReference>
<proteinExistence type="predicted"/>
<dbReference type="EMBL" id="OU898284">
    <property type="protein sequence ID" value="CAG9841093.1"/>
    <property type="molecule type" value="Genomic_DNA"/>
</dbReference>
<dbReference type="OrthoDB" id="6758613at2759"/>
<evidence type="ECO:0000313" key="2">
    <source>
        <dbReference type="Proteomes" id="UP001153709"/>
    </source>
</evidence>
<dbReference type="Proteomes" id="UP001153709">
    <property type="component" value="Chromosome 9"/>
</dbReference>
<protein>
    <submittedName>
        <fullName evidence="1">Uncharacterized protein</fullName>
    </submittedName>
</protein>
<reference evidence="1" key="1">
    <citation type="submission" date="2022-01" db="EMBL/GenBank/DDBJ databases">
        <authorList>
            <person name="King R."/>
        </authorList>
    </citation>
    <scope>NUCLEOTIDE SEQUENCE</scope>
</reference>
<keyword evidence="2" id="KW-1185">Reference proteome</keyword>
<organism evidence="1 2">
    <name type="scientific">Diabrotica balteata</name>
    <name type="common">Banded cucumber beetle</name>
    <dbReference type="NCBI Taxonomy" id="107213"/>
    <lineage>
        <taxon>Eukaryota</taxon>
        <taxon>Metazoa</taxon>
        <taxon>Ecdysozoa</taxon>
        <taxon>Arthropoda</taxon>
        <taxon>Hexapoda</taxon>
        <taxon>Insecta</taxon>
        <taxon>Pterygota</taxon>
        <taxon>Neoptera</taxon>
        <taxon>Endopterygota</taxon>
        <taxon>Coleoptera</taxon>
        <taxon>Polyphaga</taxon>
        <taxon>Cucujiformia</taxon>
        <taxon>Chrysomeloidea</taxon>
        <taxon>Chrysomelidae</taxon>
        <taxon>Galerucinae</taxon>
        <taxon>Diabroticina</taxon>
        <taxon>Diabroticites</taxon>
        <taxon>Diabrotica</taxon>
    </lineage>
</organism>
<evidence type="ECO:0000313" key="1">
    <source>
        <dbReference type="EMBL" id="CAG9841093.1"/>
    </source>
</evidence>
<dbReference type="AlphaFoldDB" id="A0A9N9XGU4"/>
<sequence>MGNKEIEILCCADDDALIAEIEDELERLTHICNTTTKKYNMIISAEKIKCMTSKYPLRCKIEIDGKIIKQEAKFRYMGIDITSYRDVEEGVRQQSLKASKAAGSLNDTIWKNKHLRKNTKTRIYIAAIRPILT</sequence>
<name>A0A9N9XGU4_DIABA</name>
<dbReference type="PANTHER" id="PTHR47027:SF20">
    <property type="entry name" value="REVERSE TRANSCRIPTASE-LIKE PROTEIN WITH RNA-DIRECTED DNA POLYMERASE DOMAIN"/>
    <property type="match status" value="1"/>
</dbReference>